<evidence type="ECO:0000256" key="9">
    <source>
        <dbReference type="ARBA" id="ARBA00023180"/>
    </source>
</evidence>
<dbReference type="InterPro" id="IPR000276">
    <property type="entry name" value="GPCR_Rhodpsn"/>
</dbReference>
<feature type="domain" description="G-protein coupled receptors family 1 profile" evidence="14">
    <location>
        <begin position="233"/>
        <end position="544"/>
    </location>
</feature>
<keyword evidence="9" id="KW-0325">Glycoprotein</keyword>
<evidence type="ECO:0000256" key="8">
    <source>
        <dbReference type="ARBA" id="ARBA00023170"/>
    </source>
</evidence>
<dbReference type="CDD" id="cd15333">
    <property type="entry name" value="7tmA_5-HT1B_1D"/>
    <property type="match status" value="1"/>
</dbReference>
<accession>A0A6G1QFM6</accession>
<feature type="region of interest" description="Disordered" evidence="12">
    <location>
        <begin position="1"/>
        <end position="23"/>
    </location>
</feature>
<dbReference type="GO" id="GO:0004993">
    <property type="term" value="F:G protein-coupled serotonin receptor activity"/>
    <property type="evidence" value="ECO:0007669"/>
    <property type="project" value="InterPro"/>
</dbReference>
<dbReference type="AlphaFoldDB" id="A0A6G1QFM6"/>
<dbReference type="PRINTS" id="PR00237">
    <property type="entry name" value="GPCRRHODOPSN"/>
</dbReference>
<keyword evidence="3 11" id="KW-0812">Transmembrane</keyword>
<evidence type="ECO:0000256" key="7">
    <source>
        <dbReference type="ARBA" id="ARBA00023157"/>
    </source>
</evidence>
<evidence type="ECO:0000256" key="13">
    <source>
        <dbReference type="SAM" id="Phobius"/>
    </source>
</evidence>
<feature type="transmembrane region" description="Helical" evidence="13">
    <location>
        <begin position="219"/>
        <end position="243"/>
    </location>
</feature>
<evidence type="ECO:0000259" key="14">
    <source>
        <dbReference type="PROSITE" id="PS50262"/>
    </source>
</evidence>
<evidence type="ECO:0000256" key="2">
    <source>
        <dbReference type="ARBA" id="ARBA00022475"/>
    </source>
</evidence>
<dbReference type="PROSITE" id="PS50262">
    <property type="entry name" value="G_PROTEIN_RECEP_F1_2"/>
    <property type="match status" value="1"/>
</dbReference>
<dbReference type="Pfam" id="PF00001">
    <property type="entry name" value="7tm_1"/>
    <property type="match status" value="1"/>
</dbReference>
<dbReference type="GO" id="GO:0043410">
    <property type="term" value="P:positive regulation of MAPK cascade"/>
    <property type="evidence" value="ECO:0007669"/>
    <property type="project" value="TreeGrafter"/>
</dbReference>
<evidence type="ECO:0000256" key="6">
    <source>
        <dbReference type="ARBA" id="ARBA00023136"/>
    </source>
</evidence>
<protein>
    <submittedName>
        <fullName evidence="15">5-hydroxytryptamine receptor 1D</fullName>
    </submittedName>
</protein>
<dbReference type="PANTHER" id="PTHR24248">
    <property type="entry name" value="ADRENERGIC RECEPTOR-RELATED G-PROTEIN COUPLED RECEPTOR"/>
    <property type="match status" value="1"/>
</dbReference>
<keyword evidence="8 11" id="KW-0675">Receptor</keyword>
<dbReference type="PANTHER" id="PTHR24248:SF196">
    <property type="entry name" value="5-HYDROXYTRYPTAMINE RECEPTOR 1D"/>
    <property type="match status" value="1"/>
</dbReference>
<dbReference type="Proteomes" id="UP000503349">
    <property type="component" value="Chromosome 16"/>
</dbReference>
<keyword evidence="4 13" id="KW-1133">Transmembrane helix</keyword>
<evidence type="ECO:0000256" key="1">
    <source>
        <dbReference type="ARBA" id="ARBA00004651"/>
    </source>
</evidence>
<dbReference type="InterPro" id="IPR017452">
    <property type="entry name" value="GPCR_Rhodpsn_7TM"/>
</dbReference>
<feature type="transmembrane region" description="Helical" evidence="13">
    <location>
        <begin position="528"/>
        <end position="547"/>
    </location>
</feature>
<keyword evidence="10 11" id="KW-0807">Transducer</keyword>
<dbReference type="InterPro" id="IPR002231">
    <property type="entry name" value="5HT_rcpt"/>
</dbReference>
<evidence type="ECO:0000256" key="3">
    <source>
        <dbReference type="ARBA" id="ARBA00022692"/>
    </source>
</evidence>
<evidence type="ECO:0000256" key="5">
    <source>
        <dbReference type="ARBA" id="ARBA00023040"/>
    </source>
</evidence>
<reference evidence="15 16" key="1">
    <citation type="submission" date="2019-02" db="EMBL/GenBank/DDBJ databases">
        <title>Opniocepnalus argus genome.</title>
        <authorList>
            <person name="Zhou C."/>
            <person name="Xiao S."/>
        </authorList>
    </citation>
    <scope>NUCLEOTIDE SEQUENCE [LARGE SCALE GENOMIC DNA]</scope>
    <source>
        <strain evidence="15">OARG1902GOOAL</strain>
        <tissue evidence="15">Muscle</tissue>
    </source>
</reference>
<keyword evidence="7" id="KW-1015">Disulfide bond</keyword>
<name>A0A6G1QFM6_CHAAH</name>
<dbReference type="EMBL" id="CM015727">
    <property type="protein sequence ID" value="KAF3701133.1"/>
    <property type="molecule type" value="Genomic_DNA"/>
</dbReference>
<evidence type="ECO:0000313" key="16">
    <source>
        <dbReference type="Proteomes" id="UP000503349"/>
    </source>
</evidence>
<dbReference type="Gene3D" id="1.20.1070.10">
    <property type="entry name" value="Rhodopsin 7-helix transmembrane proteins"/>
    <property type="match status" value="1"/>
</dbReference>
<dbReference type="SUPFAM" id="SSF81321">
    <property type="entry name" value="Family A G protein-coupled receptor-like"/>
    <property type="match status" value="1"/>
</dbReference>
<dbReference type="PRINTS" id="PR01101">
    <property type="entry name" value="5HTRECEPTOR"/>
</dbReference>
<dbReference type="GO" id="GO:0005886">
    <property type="term" value="C:plasma membrane"/>
    <property type="evidence" value="ECO:0007669"/>
    <property type="project" value="UniProtKB-SubCell"/>
</dbReference>
<dbReference type="SMART" id="SM01381">
    <property type="entry name" value="7TM_GPCR_Srsx"/>
    <property type="match status" value="1"/>
</dbReference>
<reference evidence="16" key="2">
    <citation type="submission" date="2019-02" db="EMBL/GenBank/DDBJ databases">
        <title>Opniocepnalus argus Var Kimnra genome.</title>
        <authorList>
            <person name="Zhou C."/>
            <person name="Xiao S."/>
        </authorList>
    </citation>
    <scope>NUCLEOTIDE SEQUENCE [LARGE SCALE GENOMIC DNA]</scope>
</reference>
<keyword evidence="2" id="KW-1003">Cell membrane</keyword>
<evidence type="ECO:0000256" key="4">
    <source>
        <dbReference type="ARBA" id="ARBA00022989"/>
    </source>
</evidence>
<evidence type="ECO:0000256" key="10">
    <source>
        <dbReference type="ARBA" id="ARBA00023224"/>
    </source>
</evidence>
<feature type="transmembrane region" description="Helical" evidence="13">
    <location>
        <begin position="291"/>
        <end position="312"/>
    </location>
</feature>
<feature type="transmembrane region" description="Helical" evidence="13">
    <location>
        <begin position="333"/>
        <end position="353"/>
    </location>
</feature>
<gene>
    <name evidence="15" type="ORF">EXN66_Car016821</name>
</gene>
<feature type="transmembrane region" description="Helical" evidence="13">
    <location>
        <begin position="494"/>
        <end position="516"/>
    </location>
</feature>
<organism evidence="15 16">
    <name type="scientific">Channa argus</name>
    <name type="common">Northern snakehead</name>
    <name type="synonym">Ophicephalus argus</name>
    <dbReference type="NCBI Taxonomy" id="215402"/>
    <lineage>
        <taxon>Eukaryota</taxon>
        <taxon>Metazoa</taxon>
        <taxon>Chordata</taxon>
        <taxon>Craniata</taxon>
        <taxon>Vertebrata</taxon>
        <taxon>Euteleostomi</taxon>
        <taxon>Actinopterygii</taxon>
        <taxon>Neopterygii</taxon>
        <taxon>Teleostei</taxon>
        <taxon>Neoteleostei</taxon>
        <taxon>Acanthomorphata</taxon>
        <taxon>Anabantaria</taxon>
        <taxon>Anabantiformes</taxon>
        <taxon>Channoidei</taxon>
        <taxon>Channidae</taxon>
        <taxon>Channa</taxon>
    </lineage>
</organism>
<evidence type="ECO:0000256" key="12">
    <source>
        <dbReference type="SAM" id="MobiDB-lite"/>
    </source>
</evidence>
<keyword evidence="5 11" id="KW-0297">G-protein coupled receptor</keyword>
<dbReference type="PROSITE" id="PS00237">
    <property type="entry name" value="G_PROTEIN_RECEP_F1_1"/>
    <property type="match status" value="1"/>
</dbReference>
<dbReference type="GO" id="GO:0071880">
    <property type="term" value="P:adenylate cyclase-activating adrenergic receptor signaling pathway"/>
    <property type="evidence" value="ECO:0007669"/>
    <property type="project" value="TreeGrafter"/>
</dbReference>
<feature type="transmembrane region" description="Helical" evidence="13">
    <location>
        <begin position="255"/>
        <end position="279"/>
    </location>
</feature>
<feature type="transmembrane region" description="Helical" evidence="13">
    <location>
        <begin position="373"/>
        <end position="395"/>
    </location>
</feature>
<comment type="similarity">
    <text evidence="11">Belongs to the G-protein coupled receptor 1 family.</text>
</comment>
<keyword evidence="16" id="KW-1185">Reference proteome</keyword>
<keyword evidence="6 13" id="KW-0472">Membrane</keyword>
<proteinExistence type="inferred from homology"/>
<comment type="subcellular location">
    <subcellularLocation>
        <location evidence="1">Cell membrane</location>
        <topology evidence="1">Multi-pass membrane protein</topology>
    </subcellularLocation>
</comment>
<evidence type="ECO:0000313" key="15">
    <source>
        <dbReference type="EMBL" id="KAF3701133.1"/>
    </source>
</evidence>
<sequence>MATRTYGLPESVTGKGPPSITTEGTCRQRQTIETLTLKKRELKRQVYASERYRPAQLTQVKVDKMLPVGASNPEESEAYKLYIVRKQAFSNFTVIMPAKKGGGLVLLYPLAPCSGSEIEFRTLLELSHDTDHCQCSGFFENMICLISSPNSTWVDTRAWVGVVAGEEQQQPMTETSNLLREKCEAGVGGWLLLILLRFRTPLHLHPGARPRYFGLQVSLSALLAIVTLATVLSNAFVIATIFLTRKLHTPANFLIGSLAVTDLLVSILVMPISIVYTVSKTWSLGQIVCDIWLSSDITFCTASILHLCVIALDRYWAITDALEYSKRRTMRRAGIMVGVVWVISISISMPPLFWRQAKAHEELTECVVNTDQISYTLYSTFGAFYVPTVLLIILYGRIYVAARSRIFKTPSSSGKRFTTAQLIQTSAGSSLCSLNSASNQEVHLHSGKAGGGGGGGGGSPLFMNSVKVKLADSVLERKRLCAARERKATKTLGIILGAFIICWLPFFVGTLVTAICKDCWFDPVLFDIFTWLGYLNSLINPVIYTVFNDEFKQAFQKLIKFRRCS</sequence>
<evidence type="ECO:0000256" key="11">
    <source>
        <dbReference type="RuleBase" id="RU000688"/>
    </source>
</evidence>